<evidence type="ECO:0000313" key="2">
    <source>
        <dbReference type="Proteomes" id="UP000011744"/>
    </source>
</evidence>
<dbReference type="Proteomes" id="UP000011744">
    <property type="component" value="Unassembled WGS sequence"/>
</dbReference>
<comment type="caution">
    <text evidence="1">The sequence shown here is derived from an EMBL/GenBank/DDBJ whole genome shotgun (WGS) entry which is preliminary data.</text>
</comment>
<proteinExistence type="predicted"/>
<dbReference type="AlphaFoldDB" id="M3AGQ8"/>
<accession>M3AGQ8</accession>
<evidence type="ECO:0000313" key="1">
    <source>
        <dbReference type="EMBL" id="EME72038.1"/>
    </source>
</evidence>
<name>M3AGQ8_9PROT</name>
<gene>
    <name evidence="1" type="ORF">H261_00625</name>
</gene>
<organism evidence="1 2">
    <name type="scientific">Paramagnetospirillum caucaseum</name>
    <dbReference type="NCBI Taxonomy" id="1244869"/>
    <lineage>
        <taxon>Bacteria</taxon>
        <taxon>Pseudomonadati</taxon>
        <taxon>Pseudomonadota</taxon>
        <taxon>Alphaproteobacteria</taxon>
        <taxon>Rhodospirillales</taxon>
        <taxon>Magnetospirillaceae</taxon>
        <taxon>Paramagnetospirillum</taxon>
    </lineage>
</organism>
<dbReference type="PATRIC" id="fig|1244869.3.peg.118"/>
<dbReference type="EMBL" id="AONQ01000001">
    <property type="protein sequence ID" value="EME72038.1"/>
    <property type="molecule type" value="Genomic_DNA"/>
</dbReference>
<keyword evidence="2" id="KW-1185">Reference proteome</keyword>
<protein>
    <submittedName>
        <fullName evidence="1">Uncharacterized protein</fullName>
    </submittedName>
</protein>
<reference evidence="1 2" key="1">
    <citation type="journal article" date="2014" name="Genome Announc.">
        <title>Draft Genome Sequence of Magnetospirillum sp. Strain SO-1, a Freshwater Magnetotactic Bacterium Isolated from the Ol'khovka River, Russia.</title>
        <authorList>
            <person name="Grouzdev D.S."/>
            <person name="Dziuba M.V."/>
            <person name="Sukhacheva M.S."/>
            <person name="Mardanov A.V."/>
            <person name="Beletskiy A.V."/>
            <person name="Kuznetsov B.B."/>
            <person name="Skryabin K.G."/>
        </authorList>
    </citation>
    <scope>NUCLEOTIDE SEQUENCE [LARGE SCALE GENOMIC DNA]</scope>
    <source>
        <strain evidence="1 2">SO-1</strain>
    </source>
</reference>
<sequence length="78" mass="8490">MRQASMKVVLLGFVQATIHIGDQLDNIQRVRFAVIQIGGKVGDLAWMGSIVRHIVGIAEKPLEQRMKGAGGHGLMSPR</sequence>